<sequence length="318" mass="34358">MTSARGPLALGTMMFGAWGNTDETECHQMVHRALDAGITLFDTADVYDAGASERILGEALRGRRERVLIATKVGSPIAGDALRSGLSRRWITKACDDSLLRLGVEHIDLYQMHRPDPSTPLEETLAVFDELIRAGKVGALGTSTFSAAQLDEVHAIAAANGWTAPTMEQPPYSLLARGVEHTVFPALRRHSMGALVWAPLNGGWLTGKYQSEATDANDRAHRQPDHFDHRNDAIRAEKRRIVDRLSTVATDHGMTLATLALAFVLDEPTVVAALIGPRTLHQLEQLLTFDTLSLPADARAAIDAIVAPGHMVNPADAG</sequence>
<dbReference type="PRINTS" id="PR00069">
    <property type="entry name" value="ALDKETRDTASE"/>
</dbReference>
<dbReference type="GO" id="GO:0016491">
    <property type="term" value="F:oxidoreductase activity"/>
    <property type="evidence" value="ECO:0007669"/>
    <property type="project" value="UniProtKB-KW"/>
</dbReference>
<evidence type="ECO:0000313" key="7">
    <source>
        <dbReference type="EMBL" id="CAB4914186.1"/>
    </source>
</evidence>
<dbReference type="SUPFAM" id="SSF51430">
    <property type="entry name" value="NAD(P)-linked oxidoreductase"/>
    <property type="match status" value="1"/>
</dbReference>
<proteinExistence type="predicted"/>
<dbReference type="Gene3D" id="3.20.20.100">
    <property type="entry name" value="NADP-dependent oxidoreductase domain"/>
    <property type="match status" value="1"/>
</dbReference>
<dbReference type="GO" id="GO:0005829">
    <property type="term" value="C:cytosol"/>
    <property type="evidence" value="ECO:0007669"/>
    <property type="project" value="UniProtKB-ARBA"/>
</dbReference>
<keyword evidence="1" id="KW-0560">Oxidoreductase</keyword>
<dbReference type="FunFam" id="3.20.20.100:FF:000004">
    <property type="entry name" value="Oxidoreductase, aldo/keto reductase"/>
    <property type="match status" value="1"/>
</dbReference>
<evidence type="ECO:0000259" key="2">
    <source>
        <dbReference type="Pfam" id="PF00248"/>
    </source>
</evidence>
<evidence type="ECO:0000313" key="6">
    <source>
        <dbReference type="EMBL" id="CAB4853256.1"/>
    </source>
</evidence>
<dbReference type="EMBL" id="CAFAAV010000209">
    <property type="protein sequence ID" value="CAB4832603.1"/>
    <property type="molecule type" value="Genomic_DNA"/>
</dbReference>
<dbReference type="InterPro" id="IPR036812">
    <property type="entry name" value="NAD(P)_OxRdtase_dom_sf"/>
</dbReference>
<name>A0A6J7AIJ4_9ZZZZ</name>
<evidence type="ECO:0000313" key="4">
    <source>
        <dbReference type="EMBL" id="CAB4713625.1"/>
    </source>
</evidence>
<evidence type="ECO:0000256" key="1">
    <source>
        <dbReference type="ARBA" id="ARBA00023002"/>
    </source>
</evidence>
<dbReference type="PANTHER" id="PTHR43364:SF4">
    <property type="entry name" value="NAD(P)-LINKED OXIDOREDUCTASE SUPERFAMILY PROTEIN"/>
    <property type="match status" value="1"/>
</dbReference>
<dbReference type="InterPro" id="IPR050523">
    <property type="entry name" value="AKR_Detox_Biosynth"/>
</dbReference>
<dbReference type="AlphaFoldDB" id="A0A6J7AIJ4"/>
<accession>A0A6J7AIJ4</accession>
<evidence type="ECO:0000313" key="5">
    <source>
        <dbReference type="EMBL" id="CAB4832603.1"/>
    </source>
</evidence>
<protein>
    <submittedName>
        <fullName evidence="5">Unannotated protein</fullName>
    </submittedName>
</protein>
<dbReference type="EMBL" id="CAFBOL010000159">
    <property type="protein sequence ID" value="CAB5019811.1"/>
    <property type="molecule type" value="Genomic_DNA"/>
</dbReference>
<gene>
    <name evidence="4" type="ORF">UFOPK2656_00834</name>
    <name evidence="5" type="ORF">UFOPK3099_02238</name>
    <name evidence="6" type="ORF">UFOPK3267_02783</name>
    <name evidence="7" type="ORF">UFOPK3651_00417</name>
    <name evidence="8" type="ORF">UFOPK3931_03285</name>
    <name evidence="3" type="ORF">UFOPK4189_00158</name>
</gene>
<dbReference type="InterPro" id="IPR020471">
    <property type="entry name" value="AKR"/>
</dbReference>
<organism evidence="5">
    <name type="scientific">freshwater metagenome</name>
    <dbReference type="NCBI Taxonomy" id="449393"/>
    <lineage>
        <taxon>unclassified sequences</taxon>
        <taxon>metagenomes</taxon>
        <taxon>ecological metagenomes</taxon>
    </lineage>
</organism>
<dbReference type="InterPro" id="IPR023210">
    <property type="entry name" value="NADP_OxRdtase_dom"/>
</dbReference>
<reference evidence="5" key="1">
    <citation type="submission" date="2020-05" db="EMBL/GenBank/DDBJ databases">
        <authorList>
            <person name="Chiriac C."/>
            <person name="Salcher M."/>
            <person name="Ghai R."/>
            <person name="Kavagutti S V."/>
        </authorList>
    </citation>
    <scope>NUCLEOTIDE SEQUENCE</scope>
</reference>
<dbReference type="EMBL" id="CAEZYF010000004">
    <property type="protein sequence ID" value="CAB4713625.1"/>
    <property type="molecule type" value="Genomic_DNA"/>
</dbReference>
<dbReference type="EMBL" id="CAFBIY010000224">
    <property type="protein sequence ID" value="CAB4853256.1"/>
    <property type="molecule type" value="Genomic_DNA"/>
</dbReference>
<evidence type="ECO:0000313" key="3">
    <source>
        <dbReference type="EMBL" id="CAB4362384.1"/>
    </source>
</evidence>
<dbReference type="PANTHER" id="PTHR43364">
    <property type="entry name" value="NADH-SPECIFIC METHYLGLYOXAL REDUCTASE-RELATED"/>
    <property type="match status" value="1"/>
</dbReference>
<evidence type="ECO:0000313" key="8">
    <source>
        <dbReference type="EMBL" id="CAB5019811.1"/>
    </source>
</evidence>
<feature type="domain" description="NADP-dependent oxidoreductase" evidence="2">
    <location>
        <begin position="7"/>
        <end position="306"/>
    </location>
</feature>
<dbReference type="EMBL" id="CAESGF010000001">
    <property type="protein sequence ID" value="CAB4362384.1"/>
    <property type="molecule type" value="Genomic_DNA"/>
</dbReference>
<dbReference type="Pfam" id="PF00248">
    <property type="entry name" value="Aldo_ket_red"/>
    <property type="match status" value="1"/>
</dbReference>
<dbReference type="EMBL" id="CAFBMT010000002">
    <property type="protein sequence ID" value="CAB4914186.1"/>
    <property type="molecule type" value="Genomic_DNA"/>
</dbReference>